<evidence type="ECO:0000256" key="1">
    <source>
        <dbReference type="ARBA" id="ARBA00022679"/>
    </source>
</evidence>
<feature type="domain" description="3-deoxy-D-manno-octulosonic-acid transferase N-terminal" evidence="2">
    <location>
        <begin position="42"/>
        <end position="220"/>
    </location>
</feature>
<dbReference type="InterPro" id="IPR038107">
    <property type="entry name" value="Glycos_transf_N_sf"/>
</dbReference>
<protein>
    <recommendedName>
        <fullName evidence="2">3-deoxy-D-manno-octulosonic-acid transferase N-terminal domain-containing protein</fullName>
    </recommendedName>
</protein>
<gene>
    <name evidence="3" type="ORF">JRO89_XS12G0038100</name>
</gene>
<evidence type="ECO:0000313" key="4">
    <source>
        <dbReference type="Proteomes" id="UP000827721"/>
    </source>
</evidence>
<reference evidence="3 4" key="1">
    <citation type="submission" date="2021-02" db="EMBL/GenBank/DDBJ databases">
        <title>Plant Genome Project.</title>
        <authorList>
            <person name="Zhang R.-G."/>
        </authorList>
    </citation>
    <scope>NUCLEOTIDE SEQUENCE [LARGE SCALE GENOMIC DNA]</scope>
    <source>
        <tissue evidence="3">Leaves</tissue>
    </source>
</reference>
<evidence type="ECO:0000313" key="3">
    <source>
        <dbReference type="EMBL" id="KAH7553648.1"/>
    </source>
</evidence>
<evidence type="ECO:0000259" key="2">
    <source>
        <dbReference type="Pfam" id="PF04413"/>
    </source>
</evidence>
<accession>A0ABQ8HAX8</accession>
<name>A0ABQ8HAX8_9ROSI</name>
<organism evidence="3 4">
    <name type="scientific">Xanthoceras sorbifolium</name>
    <dbReference type="NCBI Taxonomy" id="99658"/>
    <lineage>
        <taxon>Eukaryota</taxon>
        <taxon>Viridiplantae</taxon>
        <taxon>Streptophyta</taxon>
        <taxon>Embryophyta</taxon>
        <taxon>Tracheophyta</taxon>
        <taxon>Spermatophyta</taxon>
        <taxon>Magnoliopsida</taxon>
        <taxon>eudicotyledons</taxon>
        <taxon>Gunneridae</taxon>
        <taxon>Pentapetalae</taxon>
        <taxon>rosids</taxon>
        <taxon>malvids</taxon>
        <taxon>Sapindales</taxon>
        <taxon>Sapindaceae</taxon>
        <taxon>Xanthoceroideae</taxon>
        <taxon>Xanthoceras</taxon>
    </lineage>
</organism>
<dbReference type="InterPro" id="IPR039901">
    <property type="entry name" value="Kdotransferase"/>
</dbReference>
<sequence>MASAAKGKLVYKIYRAVTYGLSPLVYLHLRWRKLRGLEHPRRWPERLGRSSMPRPPGPLLWFHAVSLGEGMATIPVIKHCHRLRPGFTILMTTSTYSAFEVIKNRLPSGVIYQFCPLDIPAAIDAFLSYWKPSAIIIMESELWPNLIMGASKHGIALALLNARVSAKSFKQWSRPMFLPLISLLLSKFSLISPLSTSQAIHFQLLQAPPSIINFSGDLKYVLEYDDCEGDLGSLEDLKAQLVHRQIWMASSIHRGEEKVLLGVHKVLRQMYPQTVSIIVPRHPQHGKEIAQELLKEGETVALRSQHETLMPGTNVYVVDTLAVSKQDFDEMTGSDAKVKDRLVARGKRMYETNDKLPVRNCCCTVVLFKVKVNELNFISAFSIRIVLQKEIWQTWLKPHCELRQLYRLTPIAVIGGSFFPGLAGHNISEAAAAGCAVLTGYHVGHYKNMVLEMQQLNPLSVLQIMLDLVYFGVRVSLNKYFRMGTSDAGLKVIQHVSGVKLLKLWLKVFSQQIKHPAVLLVALLVVKHQCGFSLSLIMQVSGKLELEEALMELFSDARVLEARQTAAKEAFLALSRGIVANVWNLLNFHVFRQAKEYSTNAAVGKKCNIHSKCGSHICHAAVVALVCLASHKAVRSGFESVCKLISACFSSTRQLSGLEGHPEAVSFLRLWQAFATHKVFGFIDGAFSLREKNMKDTLTCRNYLVFTCSITNACSTTCAVLSGRIKLPGN</sequence>
<dbReference type="PANTHER" id="PTHR42755">
    <property type="entry name" value="3-DEOXY-MANNO-OCTULOSONATE CYTIDYLYLTRANSFERASE"/>
    <property type="match status" value="1"/>
</dbReference>
<dbReference type="EMBL" id="JAFEMO010000012">
    <property type="protein sequence ID" value="KAH7553648.1"/>
    <property type="molecule type" value="Genomic_DNA"/>
</dbReference>
<dbReference type="InterPro" id="IPR007507">
    <property type="entry name" value="Glycos_transf_N"/>
</dbReference>
<dbReference type="PANTHER" id="PTHR42755:SF1">
    <property type="entry name" value="3-DEOXY-D-MANNO-OCTULOSONIC ACID TRANSFERASE, MITOCHONDRIAL-RELATED"/>
    <property type="match status" value="1"/>
</dbReference>
<dbReference type="Gene3D" id="3.40.50.2000">
    <property type="entry name" value="Glycogen Phosphorylase B"/>
    <property type="match status" value="2"/>
</dbReference>
<dbReference type="Proteomes" id="UP000827721">
    <property type="component" value="Unassembled WGS sequence"/>
</dbReference>
<keyword evidence="4" id="KW-1185">Reference proteome</keyword>
<dbReference type="Pfam" id="PF04413">
    <property type="entry name" value="Glycos_transf_N"/>
    <property type="match status" value="1"/>
</dbReference>
<keyword evidence="1" id="KW-0808">Transferase</keyword>
<proteinExistence type="predicted"/>
<comment type="caution">
    <text evidence="3">The sequence shown here is derived from an EMBL/GenBank/DDBJ whole genome shotgun (WGS) entry which is preliminary data.</text>
</comment>
<dbReference type="Gene3D" id="3.40.50.11720">
    <property type="entry name" value="3-Deoxy-D-manno-octulosonic-acid transferase, N-terminal domain"/>
    <property type="match status" value="1"/>
</dbReference>